<reference evidence="2 3" key="1">
    <citation type="journal article" date="2015" name="PLoS Pathog.">
        <title>Leptomonas seymouri: Adaptations to the Dixenous Life Cycle Analyzed by Genome Sequencing, Transcriptome Profiling and Co-infection with Leishmania donovani.</title>
        <authorList>
            <person name="Kraeva N."/>
            <person name="Butenko A."/>
            <person name="Hlavacova J."/>
            <person name="Kostygov A."/>
            <person name="Myskova J."/>
            <person name="Grybchuk D."/>
            <person name="Lestinova T."/>
            <person name="Votypka J."/>
            <person name="Volf P."/>
            <person name="Opperdoes F."/>
            <person name="Flegontov P."/>
            <person name="Lukes J."/>
            <person name="Yurchenko V."/>
        </authorList>
    </citation>
    <scope>NUCLEOTIDE SEQUENCE [LARGE SCALE GENOMIC DNA]</scope>
    <source>
        <strain evidence="2 3">ATCC 30220</strain>
    </source>
</reference>
<dbReference type="VEuPathDB" id="TriTrypDB:Lsey_0045_0010"/>
<dbReference type="OMA" id="HEQCENE"/>
<name>A0A0N0P7B5_LEPSE</name>
<dbReference type="EMBL" id="LJSK01000045">
    <property type="protein sequence ID" value="KPI88599.1"/>
    <property type="molecule type" value="Genomic_DNA"/>
</dbReference>
<feature type="non-terminal residue" evidence="2">
    <location>
        <position position="588"/>
    </location>
</feature>
<feature type="domain" description="Flagellar attachment zone protein 1 conserved" evidence="1">
    <location>
        <begin position="4"/>
        <end position="85"/>
    </location>
</feature>
<dbReference type="Pfam" id="PF23398">
    <property type="entry name" value="FAZ1_cons"/>
    <property type="match status" value="6"/>
</dbReference>
<evidence type="ECO:0000313" key="2">
    <source>
        <dbReference type="EMBL" id="KPI88599.1"/>
    </source>
</evidence>
<dbReference type="Proteomes" id="UP000038009">
    <property type="component" value="Unassembled WGS sequence"/>
</dbReference>
<proteinExistence type="predicted"/>
<dbReference type="InterPro" id="IPR056614">
    <property type="entry name" value="FAZ1_cons"/>
</dbReference>
<gene>
    <name evidence="2" type="ORF">ABL78_2267</name>
</gene>
<feature type="domain" description="Flagellar attachment zone protein 1 conserved" evidence="1">
    <location>
        <begin position="94"/>
        <end position="179"/>
    </location>
</feature>
<sequence>MPAKVFVGEDWLSVLANNRGSLERAFQKDTADALGVAPEQVEVRKMSVDEFTLEVDYSVADCPADTAEAEGVVKDYAYPSVWGLYPSEEDAGRYEKIFTGAAWGSVVAEREPDVKKAFQGDVAGCLNARGEDIDIRSVRATPEGLVVRYNVSHEQCENEQVEEMCASYGYPKTWALYEEEGEKGWVITSHQVGFDGEDWVYVVKDKLPELQTAFVGCTAELFSLRRENVVDAHYAIGSLIVSFQLKHPAELMEEEVNRELNICPYEPVWDLYGYHPWNPEETVQTTHDVGFEGRGWAKVLANRRTELETCIQRDTAIALETRPEDVVVDSAEFTEECLLVRMTVTHHIFQDNELMQEQLSRFPYDEVWALYEEDVNEGWATTSHQVGFDGKDWKYVASANRPALEAAFLSCTVKTLNLHADNLTNLVMEPTNSSLLATFDVKHPEEQSEATVNQLLADCDYMPVWSLYIHHPYNPEEVETTPHEVGFEGDEWNKVVDTQPEQLRNAIMLDTAEALQVAPENVKNIKMSFKDSSLLLVTMDVKHPVLQDAELIKEQLGRCLYERVWALYEDAPITPLEERESGILERRF</sequence>
<dbReference type="AlphaFoldDB" id="A0A0N0P7B5"/>
<organism evidence="2 3">
    <name type="scientific">Leptomonas seymouri</name>
    <dbReference type="NCBI Taxonomy" id="5684"/>
    <lineage>
        <taxon>Eukaryota</taxon>
        <taxon>Discoba</taxon>
        <taxon>Euglenozoa</taxon>
        <taxon>Kinetoplastea</taxon>
        <taxon>Metakinetoplastina</taxon>
        <taxon>Trypanosomatida</taxon>
        <taxon>Trypanosomatidae</taxon>
        <taxon>Leishmaniinae</taxon>
        <taxon>Leptomonas</taxon>
    </lineage>
</organism>
<evidence type="ECO:0000259" key="1">
    <source>
        <dbReference type="Pfam" id="PF23398"/>
    </source>
</evidence>
<keyword evidence="3" id="KW-1185">Reference proteome</keyword>
<accession>A0A0N0P7B5</accession>
<comment type="caution">
    <text evidence="2">The sequence shown here is derived from an EMBL/GenBank/DDBJ whole genome shotgun (WGS) entry which is preliminary data.</text>
</comment>
<feature type="domain" description="Flagellar attachment zone protein 1 conserved" evidence="1">
    <location>
        <begin position="380"/>
        <end position="470"/>
    </location>
</feature>
<protein>
    <submittedName>
        <fullName evidence="2">Putative mitotubule-associated protein Gb4</fullName>
    </submittedName>
</protein>
<feature type="domain" description="Flagellar attachment zone protein 1 conserved" evidence="1">
    <location>
        <begin position="480"/>
        <end position="570"/>
    </location>
</feature>
<feature type="domain" description="Flagellar attachment zone protein 1 conserved" evidence="1">
    <location>
        <begin position="185"/>
        <end position="274"/>
    </location>
</feature>
<dbReference type="OrthoDB" id="260030at2759"/>
<feature type="domain" description="Flagellar attachment zone protein 1 conserved" evidence="1">
    <location>
        <begin position="282"/>
        <end position="373"/>
    </location>
</feature>
<evidence type="ECO:0000313" key="3">
    <source>
        <dbReference type="Proteomes" id="UP000038009"/>
    </source>
</evidence>